<proteinExistence type="predicted"/>
<organism evidence="2 3">
    <name type="scientific">Ensete ventricosum</name>
    <name type="common">Abyssinian banana</name>
    <name type="synonym">Musa ensete</name>
    <dbReference type="NCBI Taxonomy" id="4639"/>
    <lineage>
        <taxon>Eukaryota</taxon>
        <taxon>Viridiplantae</taxon>
        <taxon>Streptophyta</taxon>
        <taxon>Embryophyta</taxon>
        <taxon>Tracheophyta</taxon>
        <taxon>Spermatophyta</taxon>
        <taxon>Magnoliopsida</taxon>
        <taxon>Liliopsida</taxon>
        <taxon>Zingiberales</taxon>
        <taxon>Musaceae</taxon>
        <taxon>Ensete</taxon>
    </lineage>
</organism>
<feature type="compositionally biased region" description="Basic and acidic residues" evidence="1">
    <location>
        <begin position="92"/>
        <end position="103"/>
    </location>
</feature>
<accession>A0AAV8NZT9</accession>
<comment type="caution">
    <text evidence="2">The sequence shown here is derived from an EMBL/GenBank/DDBJ whole genome shotgun (WGS) entry which is preliminary data.</text>
</comment>
<name>A0AAV8NZT9_ENSVE</name>
<sequence>MLPSRTHCLKSFAFVQQEEEAFDYRSGGGTSLMNPGQEHGPCHPDAIWNLQKSFRNITEAVVRGSNFSVEQTANNSPVEDGPEATAGAAQRDTNKRSVLEDRGMPPSLHPYHFQIRSSSHPSNFQSGLPLLLALLPRCCSSVPV</sequence>
<gene>
    <name evidence="2" type="ORF">OPV22_034880</name>
</gene>
<evidence type="ECO:0000313" key="3">
    <source>
        <dbReference type="Proteomes" id="UP001222027"/>
    </source>
</evidence>
<keyword evidence="3" id="KW-1185">Reference proteome</keyword>
<reference evidence="2 3" key="1">
    <citation type="submission" date="2022-12" db="EMBL/GenBank/DDBJ databases">
        <title>Chromosome-scale assembly of the Ensete ventricosum genome.</title>
        <authorList>
            <person name="Dussert Y."/>
            <person name="Stocks J."/>
            <person name="Wendawek A."/>
            <person name="Woldeyes F."/>
            <person name="Nichols R.A."/>
            <person name="Borrell J.S."/>
        </authorList>
    </citation>
    <scope>NUCLEOTIDE SEQUENCE [LARGE SCALE GENOMIC DNA]</scope>
    <source>
        <strain evidence="3">cv. Maze</strain>
        <tissue evidence="2">Seeds</tissue>
    </source>
</reference>
<dbReference type="AlphaFoldDB" id="A0AAV8NZT9"/>
<feature type="compositionally biased region" description="Polar residues" evidence="1">
    <location>
        <begin position="67"/>
        <end position="77"/>
    </location>
</feature>
<dbReference type="EMBL" id="JAQQAF010000016">
    <property type="protein sequence ID" value="KAJ8455964.1"/>
    <property type="molecule type" value="Genomic_DNA"/>
</dbReference>
<evidence type="ECO:0000313" key="2">
    <source>
        <dbReference type="EMBL" id="KAJ8455964.1"/>
    </source>
</evidence>
<protein>
    <submittedName>
        <fullName evidence="2">Uncharacterized protein</fullName>
    </submittedName>
</protein>
<feature type="region of interest" description="Disordered" evidence="1">
    <location>
        <begin position="67"/>
        <end position="107"/>
    </location>
</feature>
<dbReference type="Proteomes" id="UP001222027">
    <property type="component" value="Unassembled WGS sequence"/>
</dbReference>
<evidence type="ECO:0000256" key="1">
    <source>
        <dbReference type="SAM" id="MobiDB-lite"/>
    </source>
</evidence>